<dbReference type="Pfam" id="PF07963">
    <property type="entry name" value="N_methyl"/>
    <property type="match status" value="1"/>
</dbReference>
<evidence type="ECO:0000256" key="6">
    <source>
        <dbReference type="ARBA" id="ARBA00022989"/>
    </source>
</evidence>
<comment type="caution">
    <text evidence="9">The sequence shown here is derived from an EMBL/GenBank/DDBJ whole genome shotgun (WGS) entry which is preliminary data.</text>
</comment>
<protein>
    <recommendedName>
        <fullName evidence="11">Pilus assembly protein PilA</fullName>
    </recommendedName>
</protein>
<evidence type="ECO:0008006" key="11">
    <source>
        <dbReference type="Google" id="ProtNLM"/>
    </source>
</evidence>
<keyword evidence="3" id="KW-0488">Methylation</keyword>
<dbReference type="GO" id="GO:0009279">
    <property type="term" value="C:cell outer membrane"/>
    <property type="evidence" value="ECO:0007669"/>
    <property type="project" value="UniProtKB-SubCell"/>
</dbReference>
<dbReference type="InterPro" id="IPR045584">
    <property type="entry name" value="Pilin-like"/>
</dbReference>
<dbReference type="Proteomes" id="UP000197208">
    <property type="component" value="Unassembled WGS sequence"/>
</dbReference>
<proteinExistence type="predicted"/>
<dbReference type="AlphaFoldDB" id="A0A246BKP5"/>
<accession>A0A246BKP5</accession>
<keyword evidence="7" id="KW-0472">Membrane</keyword>
<dbReference type="GO" id="GO:0015628">
    <property type="term" value="P:protein secretion by the type II secretion system"/>
    <property type="evidence" value="ECO:0007669"/>
    <property type="project" value="InterPro"/>
</dbReference>
<dbReference type="PANTHER" id="PTHR30093">
    <property type="entry name" value="GENERAL SECRETION PATHWAY PROTEIN G"/>
    <property type="match status" value="1"/>
</dbReference>
<evidence type="ECO:0000256" key="2">
    <source>
        <dbReference type="ARBA" id="ARBA00004418"/>
    </source>
</evidence>
<name>A0A246BKP5_9DEIO</name>
<dbReference type="OrthoDB" id="71738at2"/>
<dbReference type="GO" id="GO:0042597">
    <property type="term" value="C:periplasmic space"/>
    <property type="evidence" value="ECO:0007669"/>
    <property type="project" value="UniProtKB-SubCell"/>
</dbReference>
<dbReference type="Gene3D" id="3.30.700.10">
    <property type="entry name" value="Glycoprotein, Type 4 Pilin"/>
    <property type="match status" value="1"/>
</dbReference>
<gene>
    <name evidence="9" type="ORF">CBQ26_11925</name>
</gene>
<dbReference type="InterPro" id="IPR002416">
    <property type="entry name" value="T2SS_protein-GspH"/>
</dbReference>
<keyword evidence="8" id="KW-0998">Cell outer membrane</keyword>
<evidence type="ECO:0000256" key="5">
    <source>
        <dbReference type="ARBA" id="ARBA00022764"/>
    </source>
</evidence>
<dbReference type="NCBIfam" id="TIGR02532">
    <property type="entry name" value="IV_pilin_GFxxxE"/>
    <property type="match status" value="1"/>
</dbReference>
<evidence type="ECO:0000313" key="10">
    <source>
        <dbReference type="Proteomes" id="UP000197208"/>
    </source>
</evidence>
<keyword evidence="6" id="KW-1133">Transmembrane helix</keyword>
<dbReference type="EMBL" id="NHMK01000016">
    <property type="protein sequence ID" value="OWL95516.1"/>
    <property type="molecule type" value="Genomic_DNA"/>
</dbReference>
<keyword evidence="10" id="KW-1185">Reference proteome</keyword>
<dbReference type="InterPro" id="IPR012902">
    <property type="entry name" value="N_methyl_site"/>
</dbReference>
<dbReference type="PANTHER" id="PTHR30093:SF44">
    <property type="entry name" value="TYPE II SECRETION SYSTEM CORE PROTEIN G"/>
    <property type="match status" value="1"/>
</dbReference>
<dbReference type="SUPFAM" id="SSF54523">
    <property type="entry name" value="Pili subunits"/>
    <property type="match status" value="1"/>
</dbReference>
<evidence type="ECO:0000256" key="7">
    <source>
        <dbReference type="ARBA" id="ARBA00023136"/>
    </source>
</evidence>
<evidence type="ECO:0000256" key="4">
    <source>
        <dbReference type="ARBA" id="ARBA00022692"/>
    </source>
</evidence>
<evidence type="ECO:0000313" key="9">
    <source>
        <dbReference type="EMBL" id="OWL95516.1"/>
    </source>
</evidence>
<dbReference type="PROSITE" id="PS00409">
    <property type="entry name" value="PROKAR_NTER_METHYL"/>
    <property type="match status" value="1"/>
</dbReference>
<evidence type="ECO:0000256" key="3">
    <source>
        <dbReference type="ARBA" id="ARBA00022481"/>
    </source>
</evidence>
<sequence>MTRMQGFTLIELLVVIAIIGVLAAILLPTFSSAQKKPYDVAAQQCGRAIVAAQIPYRAGTGSYTSDPAQLGPDVAEACRDAGVQVGVHNTAPAAATSAYLMSGADANSFAFTAFHPRGSGFYRYWNVSPAPIAEGNRLNTLFPY</sequence>
<organism evidence="9 10">
    <name type="scientific">Deinococcus indicus</name>
    <dbReference type="NCBI Taxonomy" id="223556"/>
    <lineage>
        <taxon>Bacteria</taxon>
        <taxon>Thermotogati</taxon>
        <taxon>Deinococcota</taxon>
        <taxon>Deinococci</taxon>
        <taxon>Deinococcales</taxon>
        <taxon>Deinococcaceae</taxon>
        <taxon>Deinococcus</taxon>
    </lineage>
</organism>
<reference evidence="9 10" key="1">
    <citation type="submission" date="2017-05" db="EMBL/GenBank/DDBJ databases">
        <title>De novo genome assembly of Deniococcus indicus strain DR1.</title>
        <authorList>
            <person name="Chauhan D."/>
            <person name="Yennamalli R.M."/>
            <person name="Priyadarshini R."/>
        </authorList>
    </citation>
    <scope>NUCLEOTIDE SEQUENCE [LARGE SCALE GENOMIC DNA]</scope>
    <source>
        <strain evidence="9 10">DR1</strain>
    </source>
</reference>
<comment type="subcellular location">
    <subcellularLocation>
        <location evidence="1">Cell outer membrane</location>
        <topology evidence="1">Single-pass membrane protein</topology>
    </subcellularLocation>
    <subcellularLocation>
        <location evidence="2">Periplasm</location>
    </subcellularLocation>
</comment>
<evidence type="ECO:0000256" key="1">
    <source>
        <dbReference type="ARBA" id="ARBA00004203"/>
    </source>
</evidence>
<dbReference type="PRINTS" id="PR00885">
    <property type="entry name" value="BCTERIALGSPH"/>
</dbReference>
<evidence type="ECO:0000256" key="8">
    <source>
        <dbReference type="ARBA" id="ARBA00023237"/>
    </source>
</evidence>
<dbReference type="GO" id="GO:0015627">
    <property type="term" value="C:type II protein secretion system complex"/>
    <property type="evidence" value="ECO:0007669"/>
    <property type="project" value="InterPro"/>
</dbReference>
<keyword evidence="5" id="KW-0574">Periplasm</keyword>
<keyword evidence="4" id="KW-0812">Transmembrane</keyword>